<dbReference type="Proteomes" id="UP000383932">
    <property type="component" value="Unassembled WGS sequence"/>
</dbReference>
<name>A0A5N5QW95_9AGAM</name>
<protein>
    <submittedName>
        <fullName evidence="2">Uncharacterized protein</fullName>
    </submittedName>
</protein>
<reference evidence="2 3" key="1">
    <citation type="journal article" date="2019" name="Fungal Biol. Biotechnol.">
        <title>Draft genome sequence of fastidious pathogen Ceratobasidium theobromae, which causes vascular-streak dieback in Theobroma cacao.</title>
        <authorList>
            <person name="Ali S.S."/>
            <person name="Asman A."/>
            <person name="Shao J."/>
            <person name="Firmansyah A.P."/>
            <person name="Susilo A.W."/>
            <person name="Rosmana A."/>
            <person name="McMahon P."/>
            <person name="Junaid M."/>
            <person name="Guest D."/>
            <person name="Kheng T.Y."/>
            <person name="Meinhardt L.W."/>
            <person name="Bailey B.A."/>
        </authorList>
    </citation>
    <scope>NUCLEOTIDE SEQUENCE [LARGE SCALE GENOMIC DNA]</scope>
    <source>
        <strain evidence="2 3">CT2</strain>
    </source>
</reference>
<dbReference type="AlphaFoldDB" id="A0A5N5QW95"/>
<accession>A0A5N5QW95</accession>
<sequence>MTEVLAKLDRHHPTIAPPNPRPVSPSPPVVSEGDVQMSPAPAAPAPPSAPAPAPPQGPSESWAAVTSRSKKPRAPKATVPPAPTPSAKAKPTEKPRNRHHRVALLSASHAINSALASAGQATRCLSVRRSSFGNLVVVFPPNAARNAVVSAFEPIRTALQLPGDSRYPDAYVRLSLDCHWSFLSMANVPTRAPNDPSQPYNL</sequence>
<dbReference type="EMBL" id="SSOP01000005">
    <property type="protein sequence ID" value="KAB5595964.1"/>
    <property type="molecule type" value="Genomic_DNA"/>
</dbReference>
<feature type="compositionally biased region" description="Pro residues" evidence="1">
    <location>
        <begin position="41"/>
        <end position="57"/>
    </location>
</feature>
<proteinExistence type="predicted"/>
<feature type="compositionally biased region" description="Basic and acidic residues" evidence="1">
    <location>
        <begin position="1"/>
        <end position="12"/>
    </location>
</feature>
<keyword evidence="3" id="KW-1185">Reference proteome</keyword>
<feature type="compositionally biased region" description="Pro residues" evidence="1">
    <location>
        <begin position="15"/>
        <end position="28"/>
    </location>
</feature>
<evidence type="ECO:0000313" key="3">
    <source>
        <dbReference type="Proteomes" id="UP000383932"/>
    </source>
</evidence>
<feature type="region of interest" description="Disordered" evidence="1">
    <location>
        <begin position="1"/>
        <end position="99"/>
    </location>
</feature>
<organism evidence="2 3">
    <name type="scientific">Ceratobasidium theobromae</name>
    <dbReference type="NCBI Taxonomy" id="1582974"/>
    <lineage>
        <taxon>Eukaryota</taxon>
        <taxon>Fungi</taxon>
        <taxon>Dikarya</taxon>
        <taxon>Basidiomycota</taxon>
        <taxon>Agaricomycotina</taxon>
        <taxon>Agaricomycetes</taxon>
        <taxon>Cantharellales</taxon>
        <taxon>Ceratobasidiaceae</taxon>
        <taxon>Ceratobasidium</taxon>
    </lineage>
</organism>
<gene>
    <name evidence="2" type="ORF">CTheo_728</name>
</gene>
<comment type="caution">
    <text evidence="2">The sequence shown here is derived from an EMBL/GenBank/DDBJ whole genome shotgun (WGS) entry which is preliminary data.</text>
</comment>
<evidence type="ECO:0000313" key="2">
    <source>
        <dbReference type="EMBL" id="KAB5595964.1"/>
    </source>
</evidence>
<evidence type="ECO:0000256" key="1">
    <source>
        <dbReference type="SAM" id="MobiDB-lite"/>
    </source>
</evidence>